<dbReference type="OrthoDB" id="3239242at2759"/>
<accession>S7RIB5</accession>
<evidence type="ECO:0000313" key="4">
    <source>
        <dbReference type="Proteomes" id="UP000030669"/>
    </source>
</evidence>
<dbReference type="RefSeq" id="XP_007869502.1">
    <property type="nucleotide sequence ID" value="XM_007871311.1"/>
</dbReference>
<keyword evidence="4" id="KW-1185">Reference proteome</keyword>
<dbReference type="SUPFAM" id="SSF82199">
    <property type="entry name" value="SET domain"/>
    <property type="match status" value="1"/>
</dbReference>
<evidence type="ECO:0000256" key="1">
    <source>
        <dbReference type="SAM" id="MobiDB-lite"/>
    </source>
</evidence>
<dbReference type="CDD" id="cd20071">
    <property type="entry name" value="SET_SMYD"/>
    <property type="match status" value="1"/>
</dbReference>
<dbReference type="eggNOG" id="ENOG502RUC5">
    <property type="taxonomic scope" value="Eukaryota"/>
</dbReference>
<organism evidence="3 4">
    <name type="scientific">Gloeophyllum trabeum (strain ATCC 11539 / FP-39264 / Madison 617)</name>
    <name type="common">Brown rot fungus</name>
    <dbReference type="NCBI Taxonomy" id="670483"/>
    <lineage>
        <taxon>Eukaryota</taxon>
        <taxon>Fungi</taxon>
        <taxon>Dikarya</taxon>
        <taxon>Basidiomycota</taxon>
        <taxon>Agaricomycotina</taxon>
        <taxon>Agaricomycetes</taxon>
        <taxon>Gloeophyllales</taxon>
        <taxon>Gloeophyllaceae</taxon>
        <taxon>Gloeophyllum</taxon>
    </lineage>
</organism>
<dbReference type="Proteomes" id="UP000030669">
    <property type="component" value="Unassembled WGS sequence"/>
</dbReference>
<dbReference type="HOGENOM" id="CLU_521800_0_0_1"/>
<dbReference type="Gene3D" id="2.170.270.10">
    <property type="entry name" value="SET domain"/>
    <property type="match status" value="1"/>
</dbReference>
<dbReference type="AlphaFoldDB" id="S7RIB5"/>
<dbReference type="OMA" id="ICARRYS"/>
<feature type="region of interest" description="Disordered" evidence="1">
    <location>
        <begin position="167"/>
        <end position="188"/>
    </location>
</feature>
<dbReference type="InterPro" id="IPR001214">
    <property type="entry name" value="SET_dom"/>
</dbReference>
<protein>
    <submittedName>
        <fullName evidence="3">SET domain-containing protein</fullName>
    </submittedName>
</protein>
<dbReference type="KEGG" id="gtr:GLOTRDRAFT_117722"/>
<name>S7RIB5_GLOTA</name>
<evidence type="ECO:0000313" key="3">
    <source>
        <dbReference type="EMBL" id="EPQ52349.1"/>
    </source>
</evidence>
<dbReference type="GeneID" id="19300389"/>
<dbReference type="EMBL" id="KB469308">
    <property type="protein sequence ID" value="EPQ52349.1"/>
    <property type="molecule type" value="Genomic_DNA"/>
</dbReference>
<dbReference type="InterPro" id="IPR050869">
    <property type="entry name" value="H3K4_H4K5_MeTrfase"/>
</dbReference>
<feature type="domain" description="SET" evidence="2">
    <location>
        <begin position="16"/>
        <end position="265"/>
    </location>
</feature>
<sequence length="522" mass="58607">MSVGSIDSSFHASSYPQVSVRTVEGQGGRKDRGLFAASAFEAGQLILKESPILHTSHPIARAFIPTADLDIPHDWQRLLFLYATHRRSNQLSQVLDGIIVDLSMDGVCSDLAREADPDRESEFQEWAQEWISWYHQQGGSDGTSWQPTAEEIFRLIAILETNSHSRDEDDMRDLLDPRTGVVPTNTSDTMDMAMTMSASTDEHEDDETKDEACGLWIMASMLNHSCLPNCTVFIPPTKRTGDEAALYLRCIRPVSAGEELLINYHDEEYLPTLDRQDILRSRGFDCQCPLCSGRVREYMRSAACSNLGCIGGQGVCCPVRANGEIRWICDHCGGALDALAISAVEAKEQEWMGQWEQILAMTIGDIPAEQCTHLLAYQVLQQLSRSWAVSLPANGGSITPPFLPFLSPLHVTHSHVYSFLKYILFEQSFWLRQQFGDDGVHAVLLCMLAVIERALSSLGDGGLSLNVSEERRVLGYWLVKEAQRRLEQAEFRGEEEVNRWRALQDQGLLRWEVGMQYLCSRD</sequence>
<dbReference type="PANTHER" id="PTHR12197">
    <property type="entry name" value="HISTONE-LYSINE N-METHYLTRANSFERASE SMYD"/>
    <property type="match status" value="1"/>
</dbReference>
<dbReference type="Pfam" id="PF00856">
    <property type="entry name" value="SET"/>
    <property type="match status" value="1"/>
</dbReference>
<gene>
    <name evidence="3" type="ORF">GLOTRDRAFT_117722</name>
</gene>
<proteinExistence type="predicted"/>
<evidence type="ECO:0000259" key="2">
    <source>
        <dbReference type="PROSITE" id="PS50280"/>
    </source>
</evidence>
<dbReference type="InterPro" id="IPR046341">
    <property type="entry name" value="SET_dom_sf"/>
</dbReference>
<reference evidence="3 4" key="1">
    <citation type="journal article" date="2012" name="Science">
        <title>The Paleozoic origin of enzymatic lignin decomposition reconstructed from 31 fungal genomes.</title>
        <authorList>
            <person name="Floudas D."/>
            <person name="Binder M."/>
            <person name="Riley R."/>
            <person name="Barry K."/>
            <person name="Blanchette R.A."/>
            <person name="Henrissat B."/>
            <person name="Martinez A.T."/>
            <person name="Otillar R."/>
            <person name="Spatafora J.W."/>
            <person name="Yadav J.S."/>
            <person name="Aerts A."/>
            <person name="Benoit I."/>
            <person name="Boyd A."/>
            <person name="Carlson A."/>
            <person name="Copeland A."/>
            <person name="Coutinho P.M."/>
            <person name="de Vries R.P."/>
            <person name="Ferreira P."/>
            <person name="Findley K."/>
            <person name="Foster B."/>
            <person name="Gaskell J."/>
            <person name="Glotzer D."/>
            <person name="Gorecki P."/>
            <person name="Heitman J."/>
            <person name="Hesse C."/>
            <person name="Hori C."/>
            <person name="Igarashi K."/>
            <person name="Jurgens J.A."/>
            <person name="Kallen N."/>
            <person name="Kersten P."/>
            <person name="Kohler A."/>
            <person name="Kuees U."/>
            <person name="Kumar T.K.A."/>
            <person name="Kuo A."/>
            <person name="LaButti K."/>
            <person name="Larrondo L.F."/>
            <person name="Lindquist E."/>
            <person name="Ling A."/>
            <person name="Lombard V."/>
            <person name="Lucas S."/>
            <person name="Lundell T."/>
            <person name="Martin R."/>
            <person name="McLaughlin D.J."/>
            <person name="Morgenstern I."/>
            <person name="Morin E."/>
            <person name="Murat C."/>
            <person name="Nagy L.G."/>
            <person name="Nolan M."/>
            <person name="Ohm R.A."/>
            <person name="Patyshakuliyeva A."/>
            <person name="Rokas A."/>
            <person name="Ruiz-Duenas F.J."/>
            <person name="Sabat G."/>
            <person name="Salamov A."/>
            <person name="Samejima M."/>
            <person name="Schmutz J."/>
            <person name="Slot J.C."/>
            <person name="St John F."/>
            <person name="Stenlid J."/>
            <person name="Sun H."/>
            <person name="Sun S."/>
            <person name="Syed K."/>
            <person name="Tsang A."/>
            <person name="Wiebenga A."/>
            <person name="Young D."/>
            <person name="Pisabarro A."/>
            <person name="Eastwood D.C."/>
            <person name="Martin F."/>
            <person name="Cullen D."/>
            <person name="Grigoriev I.V."/>
            <person name="Hibbett D.S."/>
        </authorList>
    </citation>
    <scope>NUCLEOTIDE SEQUENCE [LARGE SCALE GENOMIC DNA]</scope>
    <source>
        <strain evidence="3 4">ATCC 11539</strain>
    </source>
</reference>
<feature type="compositionally biased region" description="Basic and acidic residues" evidence="1">
    <location>
        <begin position="167"/>
        <end position="176"/>
    </location>
</feature>
<dbReference type="PROSITE" id="PS50280">
    <property type="entry name" value="SET"/>
    <property type="match status" value="1"/>
</dbReference>